<evidence type="ECO:0000256" key="1">
    <source>
        <dbReference type="SAM" id="MobiDB-lite"/>
    </source>
</evidence>
<feature type="transmembrane region" description="Helical" evidence="2">
    <location>
        <begin position="6"/>
        <end position="24"/>
    </location>
</feature>
<gene>
    <name evidence="3" type="ORF">BEU03_00975</name>
</gene>
<reference evidence="3 4" key="1">
    <citation type="submission" date="2016-08" db="EMBL/GenBank/DDBJ databases">
        <title>New Insights into Marine Group III Euryarchaeota, from dark to light.</title>
        <authorList>
            <person name="Haro-Moreno J.M."/>
            <person name="Rodriguez-Valera F."/>
            <person name="Lopez-Garcia P."/>
            <person name="Moreira D."/>
            <person name="Martin-Cuadrado A.B."/>
        </authorList>
    </citation>
    <scope>NUCLEOTIDE SEQUENCE [LARGE SCALE GENOMIC DNA]</scope>
    <source>
        <strain evidence="3">CG-Epi6</strain>
    </source>
</reference>
<evidence type="ECO:0000313" key="4">
    <source>
        <dbReference type="Proteomes" id="UP000183403"/>
    </source>
</evidence>
<protein>
    <submittedName>
        <fullName evidence="3">Uncharacterized protein</fullName>
    </submittedName>
</protein>
<keyword evidence="2" id="KW-1133">Transmembrane helix</keyword>
<comment type="caution">
    <text evidence="3">The sequence shown here is derived from an EMBL/GenBank/DDBJ whole genome shotgun (WGS) entry which is preliminary data.</text>
</comment>
<dbReference type="Proteomes" id="UP000183403">
    <property type="component" value="Unassembled WGS sequence"/>
</dbReference>
<evidence type="ECO:0000256" key="2">
    <source>
        <dbReference type="SAM" id="Phobius"/>
    </source>
</evidence>
<feature type="region of interest" description="Disordered" evidence="1">
    <location>
        <begin position="45"/>
        <end position="65"/>
    </location>
</feature>
<evidence type="ECO:0000313" key="3">
    <source>
        <dbReference type="EMBL" id="OIR10539.1"/>
    </source>
</evidence>
<keyword evidence="2" id="KW-0812">Transmembrane</keyword>
<proteinExistence type="predicted"/>
<keyword evidence="2" id="KW-0472">Membrane</keyword>
<organism evidence="3 4">
    <name type="scientific">Marine Group III euryarchaeote CG-Epi6</name>
    <dbReference type="NCBI Taxonomy" id="1889000"/>
    <lineage>
        <taxon>Archaea</taxon>
        <taxon>Methanobacteriati</taxon>
        <taxon>Thermoplasmatota</taxon>
        <taxon>Thermoplasmata</taxon>
        <taxon>Candidatus Thermoprofundales</taxon>
    </lineage>
</organism>
<dbReference type="EMBL" id="MIYV01000022">
    <property type="protein sequence ID" value="OIR10539.1"/>
    <property type="molecule type" value="Genomic_DNA"/>
</dbReference>
<accession>A0A1J5SRB1</accession>
<name>A0A1J5SRB1_9ARCH</name>
<dbReference type="AlphaFoldDB" id="A0A1J5SRB1"/>
<sequence length="65" mass="7581">MNFYPLIGVGIGTFLSYYILKVLAKRMKKDMPSLGELMYPMHHTDSRKDKINQRKARLADKKGKH</sequence>